<evidence type="ECO:0000313" key="9">
    <source>
        <dbReference type="EMBL" id="KAF1989387.1"/>
    </source>
</evidence>
<reference evidence="9" key="1">
    <citation type="journal article" date="2020" name="Stud. Mycol.">
        <title>101 Dothideomycetes genomes: a test case for predicting lifestyles and emergence of pathogens.</title>
        <authorList>
            <person name="Haridas S."/>
            <person name="Albert R."/>
            <person name="Binder M."/>
            <person name="Bloem J."/>
            <person name="Labutti K."/>
            <person name="Salamov A."/>
            <person name="Andreopoulos B."/>
            <person name="Baker S."/>
            <person name="Barry K."/>
            <person name="Bills G."/>
            <person name="Bluhm B."/>
            <person name="Cannon C."/>
            <person name="Castanera R."/>
            <person name="Culley D."/>
            <person name="Daum C."/>
            <person name="Ezra D."/>
            <person name="Gonzalez J."/>
            <person name="Henrissat B."/>
            <person name="Kuo A."/>
            <person name="Liang C."/>
            <person name="Lipzen A."/>
            <person name="Lutzoni F."/>
            <person name="Magnuson J."/>
            <person name="Mondo S."/>
            <person name="Nolan M."/>
            <person name="Ohm R."/>
            <person name="Pangilinan J."/>
            <person name="Park H.-J."/>
            <person name="Ramirez L."/>
            <person name="Alfaro M."/>
            <person name="Sun H."/>
            <person name="Tritt A."/>
            <person name="Yoshinaga Y."/>
            <person name="Zwiers L.-H."/>
            <person name="Turgeon B."/>
            <person name="Goodwin S."/>
            <person name="Spatafora J."/>
            <person name="Crous P."/>
            <person name="Grigoriev I."/>
        </authorList>
    </citation>
    <scope>NUCLEOTIDE SEQUENCE</scope>
    <source>
        <strain evidence="9">CBS 113979</strain>
    </source>
</reference>
<keyword evidence="5 7" id="KW-1133">Transmembrane helix</keyword>
<dbReference type="GO" id="GO:0016020">
    <property type="term" value="C:membrane"/>
    <property type="evidence" value="ECO:0007669"/>
    <property type="project" value="UniProtKB-SubCell"/>
</dbReference>
<evidence type="ECO:0000256" key="1">
    <source>
        <dbReference type="ARBA" id="ARBA00004141"/>
    </source>
</evidence>
<dbReference type="PANTHER" id="PTHR23511">
    <property type="entry name" value="SYNAPTIC VESICLE GLYCOPROTEIN 2"/>
    <property type="match status" value="1"/>
</dbReference>
<keyword evidence="3" id="KW-0813">Transport</keyword>
<evidence type="ECO:0000256" key="4">
    <source>
        <dbReference type="ARBA" id="ARBA00022692"/>
    </source>
</evidence>
<feature type="transmembrane region" description="Helical" evidence="7">
    <location>
        <begin position="39"/>
        <end position="62"/>
    </location>
</feature>
<dbReference type="FunFam" id="1.20.1250.20:FF:000171">
    <property type="entry name" value="MFS general substrate transporter"/>
    <property type="match status" value="1"/>
</dbReference>
<feature type="transmembrane region" description="Helical" evidence="7">
    <location>
        <begin position="318"/>
        <end position="340"/>
    </location>
</feature>
<sequence length="521" mass="55636">MAELENGGGGGGGTPYERKSKVVNKAVQDMGMGRYQWELFALCGMGWLADNLWMAALSLVLPRLSTEFGVSETTIRYTTTITFVGLSIGSVGWGIASDIIGRRPAFNATLFLCGAFGLAAAFGPNWPATAALFALMGVGVGGNLPVDGALFLEVLPADRGGLLTLLSAWWPVGQVVAALIAIPLIPGNSCEADLSPCSQTKGVKPCCAPEDNRGWRYFIFSLGVLTLFMFACRFFLFHLYESPKFLLSRGRQSEAVAVVHGIARHNKTHTWLTEEILDAIGGHPGEEDYLGPSATELGRRKLSAFSLEVLRPLFKERLLGITTILLWFIWAAIGMGYPLFNAFLPQYLEHTSTSLPTSATTANEATSEQTVYISFLITSLFGIPGSLLAAYTVGLSHPLLGRKGTMALSTLLSGLFLFLFTLSPSPGYQTFCASVEAFSQNVMYGVLYAYTPEVFPAQGRGTGTGVASLGNRIMGMVAPVVAAAVGELHPVLPILLAGGCYGVAFLAMVALPIETRGRESL</sequence>
<accession>A0A6G1H8K5</accession>
<dbReference type="GO" id="GO:0022857">
    <property type="term" value="F:transmembrane transporter activity"/>
    <property type="evidence" value="ECO:0007669"/>
    <property type="project" value="InterPro"/>
</dbReference>
<keyword evidence="10" id="KW-1185">Reference proteome</keyword>
<dbReference type="AlphaFoldDB" id="A0A6G1H8K5"/>
<dbReference type="InterPro" id="IPR011701">
    <property type="entry name" value="MFS"/>
</dbReference>
<keyword evidence="6 7" id="KW-0472">Membrane</keyword>
<comment type="similarity">
    <text evidence="2">Belongs to the major facilitator superfamily.</text>
</comment>
<dbReference type="Proteomes" id="UP000800041">
    <property type="component" value="Unassembled WGS sequence"/>
</dbReference>
<feature type="transmembrane region" description="Helical" evidence="7">
    <location>
        <begin position="162"/>
        <end position="185"/>
    </location>
</feature>
<dbReference type="Gene3D" id="1.20.1250.20">
    <property type="entry name" value="MFS general substrate transporter like domains"/>
    <property type="match status" value="1"/>
</dbReference>
<feature type="domain" description="Major facilitator superfamily (MFS) profile" evidence="8">
    <location>
        <begin position="39"/>
        <end position="516"/>
    </location>
</feature>
<dbReference type="EMBL" id="ML977145">
    <property type="protein sequence ID" value="KAF1989387.1"/>
    <property type="molecule type" value="Genomic_DNA"/>
</dbReference>
<organism evidence="9 10">
    <name type="scientific">Aulographum hederae CBS 113979</name>
    <dbReference type="NCBI Taxonomy" id="1176131"/>
    <lineage>
        <taxon>Eukaryota</taxon>
        <taxon>Fungi</taxon>
        <taxon>Dikarya</taxon>
        <taxon>Ascomycota</taxon>
        <taxon>Pezizomycotina</taxon>
        <taxon>Dothideomycetes</taxon>
        <taxon>Pleosporomycetidae</taxon>
        <taxon>Aulographales</taxon>
        <taxon>Aulographaceae</taxon>
    </lineage>
</organism>
<feature type="transmembrane region" description="Helical" evidence="7">
    <location>
        <begin position="218"/>
        <end position="240"/>
    </location>
</feature>
<feature type="transmembrane region" description="Helical" evidence="7">
    <location>
        <begin position="405"/>
        <end position="422"/>
    </location>
</feature>
<dbReference type="SUPFAM" id="SSF103473">
    <property type="entry name" value="MFS general substrate transporter"/>
    <property type="match status" value="1"/>
</dbReference>
<dbReference type="PANTHER" id="PTHR23511:SF5">
    <property type="entry name" value="MAJOR FACILITATOR-TYPE TRANSPORTER HXNZ-RELATED"/>
    <property type="match status" value="1"/>
</dbReference>
<evidence type="ECO:0000256" key="2">
    <source>
        <dbReference type="ARBA" id="ARBA00008335"/>
    </source>
</evidence>
<evidence type="ECO:0000256" key="3">
    <source>
        <dbReference type="ARBA" id="ARBA00022448"/>
    </source>
</evidence>
<feature type="transmembrane region" description="Helical" evidence="7">
    <location>
        <begin position="371"/>
        <end position="393"/>
    </location>
</feature>
<comment type="subcellular location">
    <subcellularLocation>
        <location evidence="1">Membrane</location>
        <topology evidence="1">Multi-pass membrane protein</topology>
    </subcellularLocation>
</comment>
<keyword evidence="9" id="KW-0762">Sugar transport</keyword>
<evidence type="ECO:0000256" key="5">
    <source>
        <dbReference type="ARBA" id="ARBA00022989"/>
    </source>
</evidence>
<feature type="transmembrane region" description="Helical" evidence="7">
    <location>
        <begin position="132"/>
        <end position="155"/>
    </location>
</feature>
<evidence type="ECO:0000256" key="6">
    <source>
        <dbReference type="ARBA" id="ARBA00023136"/>
    </source>
</evidence>
<proteinExistence type="inferred from homology"/>
<name>A0A6G1H8K5_9PEZI</name>
<dbReference type="Pfam" id="PF07690">
    <property type="entry name" value="MFS_1"/>
    <property type="match status" value="1"/>
</dbReference>
<dbReference type="OrthoDB" id="4139357at2759"/>
<dbReference type="InterPro" id="IPR020846">
    <property type="entry name" value="MFS_dom"/>
</dbReference>
<dbReference type="InterPro" id="IPR036259">
    <property type="entry name" value="MFS_trans_sf"/>
</dbReference>
<evidence type="ECO:0000313" key="10">
    <source>
        <dbReference type="Proteomes" id="UP000800041"/>
    </source>
</evidence>
<feature type="transmembrane region" description="Helical" evidence="7">
    <location>
        <begin position="491"/>
        <end position="513"/>
    </location>
</feature>
<keyword evidence="4 7" id="KW-0812">Transmembrane</keyword>
<protein>
    <submittedName>
        <fullName evidence="9">Putative sugar transporter</fullName>
    </submittedName>
</protein>
<feature type="transmembrane region" description="Helical" evidence="7">
    <location>
        <begin position="108"/>
        <end position="126"/>
    </location>
</feature>
<feature type="transmembrane region" description="Helical" evidence="7">
    <location>
        <begin position="74"/>
        <end position="96"/>
    </location>
</feature>
<evidence type="ECO:0000259" key="8">
    <source>
        <dbReference type="PROSITE" id="PS50850"/>
    </source>
</evidence>
<gene>
    <name evidence="9" type="ORF">K402DRAFT_410995</name>
</gene>
<dbReference type="PROSITE" id="PS50850">
    <property type="entry name" value="MFS"/>
    <property type="match status" value="1"/>
</dbReference>
<evidence type="ECO:0000256" key="7">
    <source>
        <dbReference type="SAM" id="Phobius"/>
    </source>
</evidence>